<dbReference type="GO" id="GO:0005829">
    <property type="term" value="C:cytosol"/>
    <property type="evidence" value="ECO:0007669"/>
    <property type="project" value="TreeGrafter"/>
</dbReference>
<dbReference type="GO" id="GO:0003723">
    <property type="term" value="F:RNA binding"/>
    <property type="evidence" value="ECO:0007669"/>
    <property type="project" value="InterPro"/>
</dbReference>
<name>A0AAD5H7P9_9CHLO</name>
<gene>
    <name evidence="7" type="ORF">COHA_002293</name>
</gene>
<evidence type="ECO:0000256" key="3">
    <source>
        <dbReference type="ARBA" id="ARBA00022679"/>
    </source>
</evidence>
<dbReference type="Pfam" id="PF00588">
    <property type="entry name" value="SpoU_methylase"/>
    <property type="match status" value="1"/>
</dbReference>
<dbReference type="PANTHER" id="PTHR42786:SF2">
    <property type="entry name" value="TRNA (CYTIDINE_URIDINE-2'-O-)-METHYLTRANSFERASE TRMJ"/>
    <property type="match status" value="1"/>
</dbReference>
<evidence type="ECO:0000256" key="5">
    <source>
        <dbReference type="SAM" id="MobiDB-lite"/>
    </source>
</evidence>
<dbReference type="InterPro" id="IPR001537">
    <property type="entry name" value="SpoU_MeTrfase"/>
</dbReference>
<feature type="domain" description="tRNA/rRNA methyltransferase SpoU type" evidence="6">
    <location>
        <begin position="16"/>
        <end position="202"/>
    </location>
</feature>
<dbReference type="PANTHER" id="PTHR42786">
    <property type="entry name" value="TRNA/RRNA METHYLTRANSFERASE"/>
    <property type="match status" value="1"/>
</dbReference>
<dbReference type="Gene3D" id="3.40.1280.10">
    <property type="match status" value="1"/>
</dbReference>
<evidence type="ECO:0000256" key="4">
    <source>
        <dbReference type="ARBA" id="ARBA00022691"/>
    </source>
</evidence>
<dbReference type="CDD" id="cd18093">
    <property type="entry name" value="SpoU-like_TrmJ"/>
    <property type="match status" value="1"/>
</dbReference>
<accession>A0AAD5H7P9</accession>
<proteinExistence type="inferred from homology"/>
<comment type="similarity">
    <text evidence="1">Belongs to the class IV-like SAM-binding methyltransferase superfamily. RNA methyltransferase TrmH family.</text>
</comment>
<evidence type="ECO:0000259" key="6">
    <source>
        <dbReference type="Pfam" id="PF00588"/>
    </source>
</evidence>
<protein>
    <recommendedName>
        <fullName evidence="6">tRNA/rRNA methyltransferase SpoU type domain-containing protein</fullName>
    </recommendedName>
</protein>
<keyword evidence="8" id="KW-1185">Reference proteome</keyword>
<keyword evidence="2" id="KW-0489">Methyltransferase</keyword>
<keyword evidence="4" id="KW-0949">S-adenosyl-L-methionine</keyword>
<dbReference type="PIRSF" id="PIRSF004808">
    <property type="entry name" value="LasT"/>
    <property type="match status" value="1"/>
</dbReference>
<dbReference type="InterPro" id="IPR029028">
    <property type="entry name" value="Alpha/beta_knot_MTases"/>
</dbReference>
<evidence type="ECO:0000256" key="1">
    <source>
        <dbReference type="ARBA" id="ARBA00007228"/>
    </source>
</evidence>
<evidence type="ECO:0000313" key="8">
    <source>
        <dbReference type="Proteomes" id="UP001205105"/>
    </source>
</evidence>
<dbReference type="GO" id="GO:0008173">
    <property type="term" value="F:RNA methyltransferase activity"/>
    <property type="evidence" value="ECO:0007669"/>
    <property type="project" value="InterPro"/>
</dbReference>
<organism evidence="7 8">
    <name type="scientific">Chlorella ohadii</name>
    <dbReference type="NCBI Taxonomy" id="2649997"/>
    <lineage>
        <taxon>Eukaryota</taxon>
        <taxon>Viridiplantae</taxon>
        <taxon>Chlorophyta</taxon>
        <taxon>core chlorophytes</taxon>
        <taxon>Trebouxiophyceae</taxon>
        <taxon>Chlorellales</taxon>
        <taxon>Chlorellaceae</taxon>
        <taxon>Chlorella clade</taxon>
        <taxon>Chlorella</taxon>
    </lineage>
</organism>
<comment type="caution">
    <text evidence="7">The sequence shown here is derived from an EMBL/GenBank/DDBJ whole genome shotgun (WGS) entry which is preliminary data.</text>
</comment>
<dbReference type="EMBL" id="JADXDR010000033">
    <property type="protein sequence ID" value="KAI7844158.1"/>
    <property type="molecule type" value="Genomic_DNA"/>
</dbReference>
<dbReference type="GO" id="GO:0002128">
    <property type="term" value="P:tRNA nucleoside ribose methylation"/>
    <property type="evidence" value="ECO:0007669"/>
    <property type="project" value="TreeGrafter"/>
</dbReference>
<dbReference type="Proteomes" id="UP001205105">
    <property type="component" value="Unassembled WGS sequence"/>
</dbReference>
<evidence type="ECO:0000313" key="7">
    <source>
        <dbReference type="EMBL" id="KAI7844158.1"/>
    </source>
</evidence>
<reference evidence="7" key="1">
    <citation type="submission" date="2020-11" db="EMBL/GenBank/DDBJ databases">
        <title>Chlorella ohadii genome sequencing and assembly.</title>
        <authorList>
            <person name="Murik O."/>
            <person name="Treves H."/>
            <person name="Kedem I."/>
            <person name="Shotland Y."/>
            <person name="Kaplan A."/>
        </authorList>
    </citation>
    <scope>NUCLEOTIDE SEQUENCE</scope>
    <source>
        <strain evidence="7">1</strain>
    </source>
</reference>
<dbReference type="AlphaFoldDB" id="A0AAD5H7P9"/>
<feature type="region of interest" description="Disordered" evidence="5">
    <location>
        <begin position="129"/>
        <end position="151"/>
    </location>
</feature>
<keyword evidence="3" id="KW-0808">Transferase</keyword>
<dbReference type="InterPro" id="IPR029026">
    <property type="entry name" value="tRNA_m1G_MTases_N"/>
</dbReference>
<dbReference type="SUPFAM" id="SSF75217">
    <property type="entry name" value="alpha/beta knot"/>
    <property type="match status" value="1"/>
</dbReference>
<sequence length="235" mass="24666">MWQPVLTDPPPLLHDVAVVLVSPKRPISVGTVARSLGSFECMDLRIVQPRCDHLARSGRNGSKGSQFLLWQAQQHESLEEALADAAISVACTRWVAGRANACRSVSELLAAPEVAALLAEGAAAAGCHGSSSSNSSDSGSSSDNSSSGAGAAPQRRKLVLVFGREVEGLLDHEVDACDYTLSIPIGRLQESMSLSHAVSVVLSRLFEMRQQASGCALPQSLADLAAGYEDTGAER</sequence>
<evidence type="ECO:0000256" key="2">
    <source>
        <dbReference type="ARBA" id="ARBA00022603"/>
    </source>
</evidence>
<dbReference type="InterPro" id="IPR004384">
    <property type="entry name" value="RNA_MeTrfase_TrmJ/LasT"/>
</dbReference>